<dbReference type="InterPro" id="IPR000572">
    <property type="entry name" value="OxRdtase_Mopterin-bd_dom"/>
</dbReference>
<evidence type="ECO:0000256" key="10">
    <source>
        <dbReference type="ARBA" id="ARBA00022617"/>
    </source>
</evidence>
<dbReference type="GO" id="GO:0043546">
    <property type="term" value="F:molybdopterin cofactor binding"/>
    <property type="evidence" value="ECO:0007669"/>
    <property type="project" value="InterPro"/>
</dbReference>
<evidence type="ECO:0000259" key="20">
    <source>
        <dbReference type="PROSITE" id="PS50255"/>
    </source>
</evidence>
<keyword evidence="15" id="KW-0560">Oxidoreductase</keyword>
<dbReference type="GeneID" id="37020077"/>
<dbReference type="SMART" id="SM01117">
    <property type="entry name" value="Cyt-b5"/>
    <property type="match status" value="1"/>
</dbReference>
<dbReference type="OrthoDB" id="432685at2759"/>
<dbReference type="InterPro" id="IPR005066">
    <property type="entry name" value="MoCF_OxRdtse_dimer"/>
</dbReference>
<dbReference type="GO" id="GO:0042128">
    <property type="term" value="P:nitrate assimilation"/>
    <property type="evidence" value="ECO:0007669"/>
    <property type="project" value="UniProtKB-KW"/>
</dbReference>
<dbReference type="PRINTS" id="PR00406">
    <property type="entry name" value="CYTB5RDTASE"/>
</dbReference>
<dbReference type="PROSITE" id="PS00559">
    <property type="entry name" value="MOLYBDOPTERIN_EUK"/>
    <property type="match status" value="1"/>
</dbReference>
<organism evidence="22 23">
    <name type="scientific">Meira miltonrushii</name>
    <dbReference type="NCBI Taxonomy" id="1280837"/>
    <lineage>
        <taxon>Eukaryota</taxon>
        <taxon>Fungi</taxon>
        <taxon>Dikarya</taxon>
        <taxon>Basidiomycota</taxon>
        <taxon>Ustilaginomycotina</taxon>
        <taxon>Exobasidiomycetes</taxon>
        <taxon>Exobasidiales</taxon>
        <taxon>Brachybasidiaceae</taxon>
        <taxon>Meira</taxon>
    </lineage>
</organism>
<comment type="function">
    <text evidence="4">Nitrate reductase is a key enzyme involved in the first step of nitrate assimilation in plants, fungi and bacteria.</text>
</comment>
<evidence type="ECO:0000256" key="6">
    <source>
        <dbReference type="ARBA" id="ARBA00011738"/>
    </source>
</evidence>
<dbReference type="Pfam" id="PF00970">
    <property type="entry name" value="FAD_binding_6"/>
    <property type="match status" value="1"/>
</dbReference>
<evidence type="ECO:0000256" key="4">
    <source>
        <dbReference type="ARBA" id="ARBA00003838"/>
    </source>
</evidence>
<feature type="region of interest" description="Disordered" evidence="19">
    <location>
        <begin position="1"/>
        <end position="43"/>
    </location>
</feature>
<evidence type="ECO:0000256" key="2">
    <source>
        <dbReference type="ARBA" id="ARBA00001971"/>
    </source>
</evidence>
<dbReference type="InterPro" id="IPR001199">
    <property type="entry name" value="Cyt_B5-like_heme/steroid-bd"/>
</dbReference>
<dbReference type="InterPro" id="IPR039261">
    <property type="entry name" value="FNR_nucleotide-bd"/>
</dbReference>
<dbReference type="SUPFAM" id="SSF55856">
    <property type="entry name" value="Cytochrome b5-like heme/steroid binding domain"/>
    <property type="match status" value="1"/>
</dbReference>
<accession>A0A316VJ95</accession>
<keyword evidence="23" id="KW-1185">Reference proteome</keyword>
<dbReference type="InterPro" id="IPR036400">
    <property type="entry name" value="Cyt_B5-like_heme/steroid_sf"/>
</dbReference>
<evidence type="ECO:0000256" key="5">
    <source>
        <dbReference type="ARBA" id="ARBA00006253"/>
    </source>
</evidence>
<dbReference type="GO" id="GO:0050464">
    <property type="term" value="F:nitrate reductase (NADPH) activity"/>
    <property type="evidence" value="ECO:0007669"/>
    <property type="project" value="UniProtKB-EC"/>
</dbReference>
<dbReference type="GO" id="GO:0020037">
    <property type="term" value="F:heme binding"/>
    <property type="evidence" value="ECO:0007669"/>
    <property type="project" value="InterPro"/>
</dbReference>
<evidence type="ECO:0000256" key="14">
    <source>
        <dbReference type="ARBA" id="ARBA00022857"/>
    </source>
</evidence>
<dbReference type="Pfam" id="PF00175">
    <property type="entry name" value="NAD_binding_1"/>
    <property type="match status" value="1"/>
</dbReference>
<dbReference type="Gene3D" id="3.40.50.80">
    <property type="entry name" value="Nucleotide-binding domain of ferredoxin-NADP reductase (FNR) module"/>
    <property type="match status" value="1"/>
</dbReference>
<dbReference type="InParanoid" id="A0A316VJ95"/>
<evidence type="ECO:0000313" key="22">
    <source>
        <dbReference type="EMBL" id="PWN37679.1"/>
    </source>
</evidence>
<dbReference type="InterPro" id="IPR017927">
    <property type="entry name" value="FAD-bd_FR_type"/>
</dbReference>
<feature type="domain" description="Cytochrome b5 heme-binding" evidence="20">
    <location>
        <begin position="572"/>
        <end position="647"/>
    </location>
</feature>
<keyword evidence="10" id="KW-0349">Heme</keyword>
<feature type="compositionally biased region" description="Low complexity" evidence="19">
    <location>
        <begin position="1"/>
        <end position="28"/>
    </location>
</feature>
<keyword evidence="17" id="KW-0534">Nitrate assimilation</keyword>
<dbReference type="Gene3D" id="3.90.420.10">
    <property type="entry name" value="Oxidoreductase, molybdopterin-binding domain"/>
    <property type="match status" value="1"/>
</dbReference>
<keyword evidence="12" id="KW-0479">Metal-binding</keyword>
<dbReference type="GO" id="GO:0008482">
    <property type="term" value="F:sulfite oxidase activity"/>
    <property type="evidence" value="ECO:0007669"/>
    <property type="project" value="TreeGrafter"/>
</dbReference>
<evidence type="ECO:0000256" key="1">
    <source>
        <dbReference type="ARBA" id="ARBA00001924"/>
    </source>
</evidence>
<dbReference type="CDD" id="cd06183">
    <property type="entry name" value="cyt_b5_reduct_like"/>
    <property type="match status" value="1"/>
</dbReference>
<dbReference type="Pfam" id="PF00174">
    <property type="entry name" value="Oxidored_molyb"/>
    <property type="match status" value="1"/>
</dbReference>
<dbReference type="GO" id="GO:0030151">
    <property type="term" value="F:molybdenum ion binding"/>
    <property type="evidence" value="ECO:0007669"/>
    <property type="project" value="InterPro"/>
</dbReference>
<dbReference type="InterPro" id="IPR001433">
    <property type="entry name" value="OxRdtase_FAD/NAD-bd"/>
</dbReference>
<evidence type="ECO:0000259" key="21">
    <source>
        <dbReference type="PROSITE" id="PS51384"/>
    </source>
</evidence>
<dbReference type="PRINTS" id="PR00407">
    <property type="entry name" value="EUMOPTERIN"/>
</dbReference>
<sequence length="945" mass="106456">MSSSLASSSRTSSTLSSPPQSSAPTTPSDHLSDDEGQYEEQKNLNKSIEKALANYSGESTDEYQSYLPHVPNATGGKSLQPLALDAGTPDAWIARDERMVRLTGKHPYNVEAPLTDLWKAGFLTPQSLFYVRSHGATPQVSQQEGKEWAVRIHGLVKREMSFTIDDLKEKFETVTLPVTLVCAGNRRKEQNMVTKGLGFNWGAAGVSNGLFTGVYLADVLDYCQPIKPIGAFPYDRHVPGRARHVIFEGADELPKGKYGTSQRLQWARDRSKGMLLAWGLNGEPLSPDHGFPLRLVVPGQIGGRMVKWLNRIEVSDQESQHYLHFWDNKLLPTQVTADAARKEEHWWYDPKYIINDLNVNAAITVPAHDQEIDFHQAEKENDGMIKVAGYAYTGGGKRVHRVEITTDEGKSWQLAKLEWPEDLYRIEPIKNHPFFGTLDLTETEMSFTWCFWEAQIPCDQIKNASSIAVRATDEGLAQMPRDMYWNAMSMMNNWWFRVAINAKSDQLRSFEHPTLAGNVSGGWMQRLNEEGRSSRYPIFEKDSQAEVEEARPVAKPQKVDQDAVMRDANKIATIVTAEQLKEHANETNPWFVVNGHVFDGTEFLAKHPGGADSITLVAGEDASEDFMAIHSIDAKQMMREFHVGKLAEGAQIKEEQSEEENKDAPFLHPKQWKKSMLHSKTQISHDSFVFRFALDREDQNVGLPIGQHVYVRVRSKVDEQTEEVETIQRAYTPFSGNELVGYLDILIKVYMPNSSFPKGGKMTTALHKLRVGEDHVELKGPLGHFTYEPGSMMRVHKHSRLIKNVAMIAGGSGITPIWSTLKGLIDDPKATETNIWIIDCNRAEEDILARRQLDQLVERASGRIKLWHILSAKDLPDSWSMGRGRISSDCLQKHLPPAPQPINDKDGNPIEDTIALFCGPPPMEEAVLRLMRELGWDTERSVVRF</sequence>
<dbReference type="InterPro" id="IPR017938">
    <property type="entry name" value="Riboflavin_synthase-like_b-brl"/>
</dbReference>
<evidence type="ECO:0000256" key="8">
    <source>
        <dbReference type="ARBA" id="ARBA00015499"/>
    </source>
</evidence>
<dbReference type="PROSITE" id="PS00191">
    <property type="entry name" value="CYTOCHROME_B5_1"/>
    <property type="match status" value="1"/>
</dbReference>
<evidence type="ECO:0000256" key="9">
    <source>
        <dbReference type="ARBA" id="ARBA00022505"/>
    </source>
</evidence>
<dbReference type="SUPFAM" id="SSF63380">
    <property type="entry name" value="Riboflavin synthase domain-like"/>
    <property type="match status" value="1"/>
</dbReference>
<keyword evidence="11" id="KW-0285">Flavoprotein</keyword>
<keyword evidence="9" id="KW-0500">Molybdenum</keyword>
<comment type="subunit">
    <text evidence="6">Homodimer.</text>
</comment>
<name>A0A316VJ95_9BASI</name>
<evidence type="ECO:0000256" key="13">
    <source>
        <dbReference type="ARBA" id="ARBA00022827"/>
    </source>
</evidence>
<dbReference type="Gene3D" id="2.60.40.650">
    <property type="match status" value="1"/>
</dbReference>
<dbReference type="PRINTS" id="PR00363">
    <property type="entry name" value="CYTOCHROMEB5"/>
</dbReference>
<dbReference type="RefSeq" id="XP_025357981.1">
    <property type="nucleotide sequence ID" value="XM_025498296.1"/>
</dbReference>
<dbReference type="InterPro" id="IPR008333">
    <property type="entry name" value="Cbr1-like_FAD-bd_dom"/>
</dbReference>
<reference evidence="22 23" key="1">
    <citation type="journal article" date="2018" name="Mol. Biol. Evol.">
        <title>Broad Genomic Sampling Reveals a Smut Pathogenic Ancestry of the Fungal Clade Ustilaginomycotina.</title>
        <authorList>
            <person name="Kijpornyongpan T."/>
            <person name="Mondo S.J."/>
            <person name="Barry K."/>
            <person name="Sandor L."/>
            <person name="Lee J."/>
            <person name="Lipzen A."/>
            <person name="Pangilinan J."/>
            <person name="LaButti K."/>
            <person name="Hainaut M."/>
            <person name="Henrissat B."/>
            <person name="Grigoriev I.V."/>
            <person name="Spatafora J.W."/>
            <person name="Aime M.C."/>
        </authorList>
    </citation>
    <scope>NUCLEOTIDE SEQUENCE [LARGE SCALE GENOMIC DNA]</scope>
    <source>
        <strain evidence="22 23">MCA 3882</strain>
    </source>
</reference>
<dbReference type="Pfam" id="PF00173">
    <property type="entry name" value="Cyt-b5"/>
    <property type="match status" value="1"/>
</dbReference>
<comment type="cofactor">
    <cofactor evidence="2">
        <name>heme</name>
        <dbReference type="ChEBI" id="CHEBI:30413"/>
    </cofactor>
</comment>
<dbReference type="Gene3D" id="2.40.30.10">
    <property type="entry name" value="Translation factors"/>
    <property type="match status" value="1"/>
</dbReference>
<dbReference type="InterPro" id="IPR036374">
    <property type="entry name" value="OxRdtase_Mopterin-bd_sf"/>
</dbReference>
<dbReference type="Pfam" id="PF03404">
    <property type="entry name" value="Mo-co_dimer"/>
    <property type="match status" value="1"/>
</dbReference>
<dbReference type="PANTHER" id="PTHR19372">
    <property type="entry name" value="SULFITE REDUCTASE"/>
    <property type="match status" value="1"/>
</dbReference>
<dbReference type="FunFam" id="3.90.420.10:FF:000005">
    <property type="entry name" value="Nitrate reductase"/>
    <property type="match status" value="1"/>
</dbReference>
<evidence type="ECO:0000256" key="19">
    <source>
        <dbReference type="SAM" id="MobiDB-lite"/>
    </source>
</evidence>
<evidence type="ECO:0000256" key="3">
    <source>
        <dbReference type="ARBA" id="ARBA00001974"/>
    </source>
</evidence>
<comment type="similarity">
    <text evidence="5">Belongs to the nitrate reductase family.</text>
</comment>
<dbReference type="PROSITE" id="PS51384">
    <property type="entry name" value="FAD_FR"/>
    <property type="match status" value="1"/>
</dbReference>
<evidence type="ECO:0000256" key="11">
    <source>
        <dbReference type="ARBA" id="ARBA00022630"/>
    </source>
</evidence>
<dbReference type="SUPFAM" id="SSF81296">
    <property type="entry name" value="E set domains"/>
    <property type="match status" value="1"/>
</dbReference>
<protein>
    <recommendedName>
        <fullName evidence="8">Nitrate reductase [NADPH]</fullName>
        <ecNumber evidence="7">1.7.1.3</ecNumber>
    </recommendedName>
</protein>
<evidence type="ECO:0000256" key="7">
    <source>
        <dbReference type="ARBA" id="ARBA00012673"/>
    </source>
</evidence>
<dbReference type="Gene3D" id="3.10.120.10">
    <property type="entry name" value="Cytochrome b5-like heme/steroid binding domain"/>
    <property type="match status" value="1"/>
</dbReference>
<feature type="domain" description="FAD-binding FR-type" evidence="21">
    <location>
        <begin position="670"/>
        <end position="788"/>
    </location>
</feature>
<dbReference type="EMBL" id="KZ819602">
    <property type="protein sequence ID" value="PWN37679.1"/>
    <property type="molecule type" value="Genomic_DNA"/>
</dbReference>
<dbReference type="PANTHER" id="PTHR19372:SF7">
    <property type="entry name" value="SULFITE OXIDASE, MITOCHONDRIAL"/>
    <property type="match status" value="1"/>
</dbReference>
<dbReference type="InterPro" id="IPR008335">
    <property type="entry name" value="Mopterin_OxRdtase_euk"/>
</dbReference>
<dbReference type="SUPFAM" id="SSF52343">
    <property type="entry name" value="Ferredoxin reductase-like, C-terminal NADP-linked domain"/>
    <property type="match status" value="1"/>
</dbReference>
<dbReference type="InterPro" id="IPR018506">
    <property type="entry name" value="Cyt_B5_heme-BS"/>
</dbReference>
<dbReference type="PROSITE" id="PS50255">
    <property type="entry name" value="CYTOCHROME_B5_2"/>
    <property type="match status" value="1"/>
</dbReference>
<keyword evidence="14" id="KW-0521">NADP</keyword>
<dbReference type="STRING" id="1280837.A0A316VJ95"/>
<dbReference type="EC" id="1.7.1.3" evidence="7"/>
<evidence type="ECO:0000256" key="18">
    <source>
        <dbReference type="ARBA" id="ARBA00049155"/>
    </source>
</evidence>
<evidence type="ECO:0000256" key="12">
    <source>
        <dbReference type="ARBA" id="ARBA00022723"/>
    </source>
</evidence>
<gene>
    <name evidence="22" type="ORF">FA14DRAFT_159618</name>
</gene>
<keyword evidence="13" id="KW-0274">FAD</keyword>
<evidence type="ECO:0000256" key="16">
    <source>
        <dbReference type="ARBA" id="ARBA00023004"/>
    </source>
</evidence>
<proteinExistence type="inferred from homology"/>
<comment type="cofactor">
    <cofactor evidence="1">
        <name>Mo-molybdopterin</name>
        <dbReference type="ChEBI" id="CHEBI:71302"/>
    </cofactor>
</comment>
<dbReference type="SUPFAM" id="SSF56524">
    <property type="entry name" value="Oxidoreductase molybdopterin-binding domain"/>
    <property type="match status" value="1"/>
</dbReference>
<evidence type="ECO:0000256" key="17">
    <source>
        <dbReference type="ARBA" id="ARBA00023063"/>
    </source>
</evidence>
<dbReference type="AlphaFoldDB" id="A0A316VJ95"/>
<evidence type="ECO:0000256" key="15">
    <source>
        <dbReference type="ARBA" id="ARBA00023002"/>
    </source>
</evidence>
<dbReference type="Proteomes" id="UP000245771">
    <property type="component" value="Unassembled WGS sequence"/>
</dbReference>
<dbReference type="GO" id="GO:0006790">
    <property type="term" value="P:sulfur compound metabolic process"/>
    <property type="evidence" value="ECO:0007669"/>
    <property type="project" value="TreeGrafter"/>
</dbReference>
<evidence type="ECO:0000313" key="23">
    <source>
        <dbReference type="Proteomes" id="UP000245771"/>
    </source>
</evidence>
<dbReference type="InterPro" id="IPR014756">
    <property type="entry name" value="Ig_E-set"/>
</dbReference>
<comment type="cofactor">
    <cofactor evidence="3">
        <name>FAD</name>
        <dbReference type="ChEBI" id="CHEBI:57692"/>
    </cofactor>
</comment>
<dbReference type="InterPro" id="IPR022407">
    <property type="entry name" value="OxRdtase_Mopterin_BS"/>
</dbReference>
<keyword evidence="16" id="KW-0408">Iron</keyword>
<comment type="catalytic activity">
    <reaction evidence="18">
        <text>nitrite + NADP(+) + H2O = nitrate + NADPH + H(+)</text>
        <dbReference type="Rhea" id="RHEA:19061"/>
        <dbReference type="ChEBI" id="CHEBI:15377"/>
        <dbReference type="ChEBI" id="CHEBI:15378"/>
        <dbReference type="ChEBI" id="CHEBI:16301"/>
        <dbReference type="ChEBI" id="CHEBI:17632"/>
        <dbReference type="ChEBI" id="CHEBI:57783"/>
        <dbReference type="ChEBI" id="CHEBI:58349"/>
        <dbReference type="EC" id="1.7.1.3"/>
    </reaction>
</comment>